<evidence type="ECO:0000313" key="3">
    <source>
        <dbReference type="Proteomes" id="UP000824219"/>
    </source>
</evidence>
<protein>
    <submittedName>
        <fullName evidence="2">Uncharacterized protein</fullName>
    </submittedName>
</protein>
<comment type="caution">
    <text evidence="2">The sequence shown here is derived from an EMBL/GenBank/DDBJ whole genome shotgun (WGS) entry which is preliminary data.</text>
</comment>
<accession>A0A9D3PB36</accession>
<reference evidence="2 3" key="1">
    <citation type="submission" date="2021-06" db="EMBL/GenBank/DDBJ databases">
        <title>Chromosome-level genome assembly of the red-tail catfish (Hemibagrus wyckioides).</title>
        <authorList>
            <person name="Shao F."/>
        </authorList>
    </citation>
    <scope>NUCLEOTIDE SEQUENCE [LARGE SCALE GENOMIC DNA]</scope>
    <source>
        <strain evidence="2">EC202008001</strain>
        <tissue evidence="2">Blood</tissue>
    </source>
</reference>
<dbReference type="EMBL" id="JAHKSW010000001">
    <property type="protein sequence ID" value="KAG7336375.1"/>
    <property type="molecule type" value="Genomic_DNA"/>
</dbReference>
<dbReference type="Proteomes" id="UP000824219">
    <property type="component" value="Linkage Group LG01"/>
</dbReference>
<proteinExistence type="predicted"/>
<name>A0A9D3PB36_9TELE</name>
<sequence length="116" mass="13246">MENGHPLNHHADRKLVCGSRERSVVLETECKCGSAVSSFSDHIINDISMRFLHVNANRINSKPSLKTCMKNERMSVEICEFAKACSRLKRKSRRRTWHTEAAPDDGRHPRSATKRS</sequence>
<keyword evidence="3" id="KW-1185">Reference proteome</keyword>
<evidence type="ECO:0000313" key="2">
    <source>
        <dbReference type="EMBL" id="KAG7336375.1"/>
    </source>
</evidence>
<feature type="region of interest" description="Disordered" evidence="1">
    <location>
        <begin position="90"/>
        <end position="116"/>
    </location>
</feature>
<evidence type="ECO:0000256" key="1">
    <source>
        <dbReference type="SAM" id="MobiDB-lite"/>
    </source>
</evidence>
<organism evidence="2 3">
    <name type="scientific">Hemibagrus wyckioides</name>
    <dbReference type="NCBI Taxonomy" id="337641"/>
    <lineage>
        <taxon>Eukaryota</taxon>
        <taxon>Metazoa</taxon>
        <taxon>Chordata</taxon>
        <taxon>Craniata</taxon>
        <taxon>Vertebrata</taxon>
        <taxon>Euteleostomi</taxon>
        <taxon>Actinopterygii</taxon>
        <taxon>Neopterygii</taxon>
        <taxon>Teleostei</taxon>
        <taxon>Ostariophysi</taxon>
        <taxon>Siluriformes</taxon>
        <taxon>Bagridae</taxon>
        <taxon>Hemibagrus</taxon>
    </lineage>
</organism>
<dbReference type="AlphaFoldDB" id="A0A9D3PB36"/>
<gene>
    <name evidence="2" type="ORF">KOW79_001068</name>
</gene>